<feature type="compositionally biased region" description="Low complexity" evidence="2">
    <location>
        <begin position="887"/>
        <end position="911"/>
    </location>
</feature>
<feature type="compositionally biased region" description="Polar residues" evidence="2">
    <location>
        <begin position="947"/>
        <end position="956"/>
    </location>
</feature>
<feature type="compositionally biased region" description="Polar residues" evidence="2">
    <location>
        <begin position="293"/>
        <end position="308"/>
    </location>
</feature>
<dbReference type="EMBL" id="MU853601">
    <property type="protein sequence ID" value="KAK4142134.1"/>
    <property type="molecule type" value="Genomic_DNA"/>
</dbReference>
<feature type="region of interest" description="Disordered" evidence="2">
    <location>
        <begin position="665"/>
        <end position="736"/>
    </location>
</feature>
<name>A0AAN6ZLL6_9PEZI</name>
<feature type="coiled-coil region" evidence="1">
    <location>
        <begin position="256"/>
        <end position="283"/>
    </location>
</feature>
<dbReference type="Proteomes" id="UP001302676">
    <property type="component" value="Unassembled WGS sequence"/>
</dbReference>
<keyword evidence="1" id="KW-0175">Coiled coil</keyword>
<sequence length="1015" mass="109257">MAAMEAANAHYHNGHQQSGLPASPTLTNPDMILPDYDRSDSPEASLDGPDHASLMMWKNTHNNPSGAGVGPDMHNMFVATGMAGPRPYGPSGPMTPTTPIIYGNGTMLSDIGEVTEVESTVGKPSPGRARPAFKRQVSPRFGGSGNDTALQSSPTINAASSIKKKSKQNLKGKQQQHERRSSIESTSTVTNGEPVAAFADFDDSVSVGDSVFQGDDEESMASSYVDGTAAMEPGRLGVTKVDSADRLSTYSTTSISRRAEEILANAKKRLTTMEGNLTRARSSLHYHSPYGSDASTPSPKFQRGSTAVYTPDNHDAANPTSPPPEHASGHTRMSSDVAMRNGLPYRVSFPRSQSALGAAGGYRQPLTASKSADQIRGDADETSGRPISKAHSVREGGLKPLTEDEVARLGEADSASHNARLAAYLSPAMDSPTFGSFHSDGGMRQPQRSSSAAQMRDIKDQMRDLKGKISSLREQARVDSVKRQSMQSLRTPSPFTHSQIDHWYEPPSNRASQIMTGEYPEHGQWHEDDASVDGGLKEAAQRLEDSPGDGEETDYADAEEGTELGHEPEQEREQEEEHENGYEHQHGQEHELDDDDLRTENGDTEDHGEAAFHDPAEEDYDLVSESGESLYHDSVQHQISHEDREDAFDYEHFFLHSAMGTMSMARRASEDSYTSDDSVETTRGPLSSGNDTSSHDEQHPPQRPRLIGRRSSSNSISTIDTFATAQESRSLKSPVSPDEFHSFYDASSRAASVQSHHRFRSGSSAATKRSSHTPSMLHPPTQGPVTRDSDGSISPIAEESSTAGSPAAAVKRPPVSSPSPSEPDFPSNSRRNTIVHRPISTATITHASLHRPSTASFESVGTNRSFPLVNRPGSRPRSEPPSPLSPTSPGFPNSSTSSIANGNGNANGTGNDMNTIASRLMSDMGLHAAHASISTDGGTFSFGPGNDSPNNGDSSPQPHPLEALLREDKYLVERVVADLGKCVLGLTENGRASAESRMFRRRLDAARRALEGLDC</sequence>
<evidence type="ECO:0000313" key="3">
    <source>
        <dbReference type="EMBL" id="KAK4142134.1"/>
    </source>
</evidence>
<feature type="compositionally biased region" description="Polar residues" evidence="2">
    <location>
        <begin position="840"/>
        <end position="865"/>
    </location>
</feature>
<organism evidence="3 4">
    <name type="scientific">Dichotomopilus funicola</name>
    <dbReference type="NCBI Taxonomy" id="1934379"/>
    <lineage>
        <taxon>Eukaryota</taxon>
        <taxon>Fungi</taxon>
        <taxon>Dikarya</taxon>
        <taxon>Ascomycota</taxon>
        <taxon>Pezizomycotina</taxon>
        <taxon>Sordariomycetes</taxon>
        <taxon>Sordariomycetidae</taxon>
        <taxon>Sordariales</taxon>
        <taxon>Chaetomiaceae</taxon>
        <taxon>Dichotomopilus</taxon>
    </lineage>
</organism>
<feature type="compositionally biased region" description="Low complexity" evidence="2">
    <location>
        <begin position="805"/>
        <end position="814"/>
    </location>
</feature>
<dbReference type="AlphaFoldDB" id="A0AAN6ZLL6"/>
<feature type="compositionally biased region" description="Basic and acidic residues" evidence="2">
    <location>
        <begin position="598"/>
        <end position="615"/>
    </location>
</feature>
<feature type="region of interest" description="Disordered" evidence="2">
    <location>
        <begin position="118"/>
        <end position="191"/>
    </location>
</feature>
<feature type="compositionally biased region" description="Basic and acidic residues" evidence="2">
    <location>
        <begin position="519"/>
        <end position="545"/>
    </location>
</feature>
<feature type="region of interest" description="Disordered" evidence="2">
    <location>
        <begin position="751"/>
        <end position="914"/>
    </location>
</feature>
<feature type="region of interest" description="Disordered" evidence="2">
    <location>
        <begin position="284"/>
        <end position="333"/>
    </location>
</feature>
<keyword evidence="4" id="KW-1185">Reference proteome</keyword>
<feature type="compositionally biased region" description="Acidic residues" evidence="2">
    <location>
        <begin position="546"/>
        <end position="562"/>
    </location>
</feature>
<feature type="compositionally biased region" description="Basic and acidic residues" evidence="2">
    <location>
        <begin position="630"/>
        <end position="643"/>
    </location>
</feature>
<feature type="compositionally biased region" description="Polar residues" evidence="2">
    <location>
        <begin position="483"/>
        <end position="498"/>
    </location>
</feature>
<feature type="region of interest" description="Disordered" evidence="2">
    <location>
        <begin position="356"/>
        <end position="387"/>
    </location>
</feature>
<feature type="compositionally biased region" description="Polar residues" evidence="2">
    <location>
        <begin position="710"/>
        <end position="733"/>
    </location>
</feature>
<feature type="compositionally biased region" description="Polar residues" evidence="2">
    <location>
        <begin position="761"/>
        <end position="774"/>
    </location>
</feature>
<evidence type="ECO:0000256" key="1">
    <source>
        <dbReference type="SAM" id="Coils"/>
    </source>
</evidence>
<reference evidence="3" key="2">
    <citation type="submission" date="2023-05" db="EMBL/GenBank/DDBJ databases">
        <authorList>
            <consortium name="Lawrence Berkeley National Laboratory"/>
            <person name="Steindorff A."/>
            <person name="Hensen N."/>
            <person name="Bonometti L."/>
            <person name="Westerberg I."/>
            <person name="Brannstrom I.O."/>
            <person name="Guillou S."/>
            <person name="Cros-Aarteil S."/>
            <person name="Calhoun S."/>
            <person name="Haridas S."/>
            <person name="Kuo A."/>
            <person name="Mondo S."/>
            <person name="Pangilinan J."/>
            <person name="Riley R."/>
            <person name="Labutti K."/>
            <person name="Andreopoulos B."/>
            <person name="Lipzen A."/>
            <person name="Chen C."/>
            <person name="Yanf M."/>
            <person name="Daum C."/>
            <person name="Ng V."/>
            <person name="Clum A."/>
            <person name="Ohm R."/>
            <person name="Martin F."/>
            <person name="Silar P."/>
            <person name="Natvig D."/>
            <person name="Lalanne C."/>
            <person name="Gautier V."/>
            <person name="Ament-Velasquez S.L."/>
            <person name="Kruys A."/>
            <person name="Hutchinson M.I."/>
            <person name="Powell A.J."/>
            <person name="Barry K."/>
            <person name="Miller A.N."/>
            <person name="Grigoriev I.V."/>
            <person name="Debuchy R."/>
            <person name="Gladieux P."/>
            <person name="Thoren M.H."/>
            <person name="Johannesson H."/>
        </authorList>
    </citation>
    <scope>NUCLEOTIDE SEQUENCE</scope>
    <source>
        <strain evidence="3">CBS 141.50</strain>
    </source>
</reference>
<dbReference type="RefSeq" id="XP_062635505.1">
    <property type="nucleotide sequence ID" value="XM_062777736.1"/>
</dbReference>
<reference evidence="3" key="1">
    <citation type="journal article" date="2023" name="Mol. Phylogenet. Evol.">
        <title>Genome-scale phylogeny and comparative genomics of the fungal order Sordariales.</title>
        <authorList>
            <person name="Hensen N."/>
            <person name="Bonometti L."/>
            <person name="Westerberg I."/>
            <person name="Brannstrom I.O."/>
            <person name="Guillou S."/>
            <person name="Cros-Aarteil S."/>
            <person name="Calhoun S."/>
            <person name="Haridas S."/>
            <person name="Kuo A."/>
            <person name="Mondo S."/>
            <person name="Pangilinan J."/>
            <person name="Riley R."/>
            <person name="LaButti K."/>
            <person name="Andreopoulos B."/>
            <person name="Lipzen A."/>
            <person name="Chen C."/>
            <person name="Yan M."/>
            <person name="Daum C."/>
            <person name="Ng V."/>
            <person name="Clum A."/>
            <person name="Steindorff A."/>
            <person name="Ohm R.A."/>
            <person name="Martin F."/>
            <person name="Silar P."/>
            <person name="Natvig D.O."/>
            <person name="Lalanne C."/>
            <person name="Gautier V."/>
            <person name="Ament-Velasquez S.L."/>
            <person name="Kruys A."/>
            <person name="Hutchinson M.I."/>
            <person name="Powell A.J."/>
            <person name="Barry K."/>
            <person name="Miller A.N."/>
            <person name="Grigoriev I.V."/>
            <person name="Debuchy R."/>
            <person name="Gladieux P."/>
            <person name="Hiltunen Thoren M."/>
            <person name="Johannesson H."/>
        </authorList>
    </citation>
    <scope>NUCLEOTIDE SEQUENCE</scope>
    <source>
        <strain evidence="3">CBS 141.50</strain>
    </source>
</reference>
<evidence type="ECO:0000256" key="2">
    <source>
        <dbReference type="SAM" id="MobiDB-lite"/>
    </source>
</evidence>
<protein>
    <submittedName>
        <fullName evidence="3">Uncharacterized protein</fullName>
    </submittedName>
</protein>
<feature type="compositionally biased region" description="Polar residues" evidence="2">
    <location>
        <begin position="14"/>
        <end position="28"/>
    </location>
</feature>
<dbReference type="GeneID" id="87814349"/>
<feature type="region of interest" description="Disordered" evidence="2">
    <location>
        <begin position="937"/>
        <end position="960"/>
    </location>
</feature>
<proteinExistence type="predicted"/>
<accession>A0AAN6ZLL6</accession>
<gene>
    <name evidence="3" type="ORF">C8A04DRAFT_13483</name>
</gene>
<comment type="caution">
    <text evidence="3">The sequence shown here is derived from an EMBL/GenBank/DDBJ whole genome shotgun (WGS) entry which is preliminary data.</text>
</comment>
<feature type="region of interest" description="Disordered" evidence="2">
    <location>
        <begin position="433"/>
        <end position="455"/>
    </location>
</feature>
<feature type="compositionally biased region" description="Polar residues" evidence="2">
    <location>
        <begin position="146"/>
        <end position="159"/>
    </location>
</feature>
<feature type="region of interest" description="Disordered" evidence="2">
    <location>
        <begin position="476"/>
        <end position="643"/>
    </location>
</feature>
<feature type="compositionally biased region" description="Basic and acidic residues" evidence="2">
    <location>
        <begin position="373"/>
        <end position="383"/>
    </location>
</feature>
<feature type="compositionally biased region" description="Basic and acidic residues" evidence="2">
    <location>
        <begin position="579"/>
        <end position="590"/>
    </location>
</feature>
<evidence type="ECO:0000313" key="4">
    <source>
        <dbReference type="Proteomes" id="UP001302676"/>
    </source>
</evidence>
<feature type="region of interest" description="Disordered" evidence="2">
    <location>
        <begin position="1"/>
        <end position="70"/>
    </location>
</feature>